<dbReference type="Pfam" id="PF22936">
    <property type="entry name" value="Pol_BBD"/>
    <property type="match status" value="1"/>
</dbReference>
<dbReference type="InterPro" id="IPR054722">
    <property type="entry name" value="PolX-like_BBD"/>
</dbReference>
<reference evidence="2" key="1">
    <citation type="submission" date="2010-03" db="EMBL/GenBank/DDBJ databases">
        <title>Annotation of Blastomyces dermatitidis strain ATCC 18188.</title>
        <authorList>
            <consortium name="The Broad Institute Genome Sequencing Platform"/>
            <consortium name="Broad Institute Genome Sequencing Center for Infectious Disease."/>
            <person name="Cuomo C."/>
            <person name="Klein B."/>
            <person name="Sullivan T."/>
            <person name="Heitman J."/>
            <person name="Young S."/>
            <person name="Zeng Q."/>
            <person name="Gargeya S."/>
            <person name="Alvarado L."/>
            <person name="Berlin A.M."/>
            <person name="Chapman S.B."/>
            <person name="Chen Z."/>
            <person name="Freedman E."/>
            <person name="Gellesch M."/>
            <person name="Goldberg J."/>
            <person name="Griggs A."/>
            <person name="Gujja S."/>
            <person name="Heilman E."/>
            <person name="Heiman D."/>
            <person name="Howarth C."/>
            <person name="Mehta T."/>
            <person name="Neiman D."/>
            <person name="Pearson M."/>
            <person name="Roberts A."/>
            <person name="Saif S."/>
            <person name="Shea T."/>
            <person name="Shenoy N."/>
            <person name="Sisk P."/>
            <person name="Stolte C."/>
            <person name="Sykes S."/>
            <person name="White J."/>
            <person name="Yandava C."/>
            <person name="Haas B."/>
            <person name="Nusbaum C."/>
            <person name="Birren B."/>
        </authorList>
    </citation>
    <scope>NUCLEOTIDE SEQUENCE</scope>
    <source>
        <strain evidence="2">ATCC 18188</strain>
    </source>
</reference>
<gene>
    <name evidence="2" type="ORF">BDDG_12283</name>
</gene>
<proteinExistence type="predicted"/>
<organism evidence="2">
    <name type="scientific">Ajellomyces dermatitidis (strain ATCC 18188 / CBS 674.68)</name>
    <name type="common">Blastomyces dermatitidis</name>
    <dbReference type="NCBI Taxonomy" id="653446"/>
    <lineage>
        <taxon>Eukaryota</taxon>
        <taxon>Fungi</taxon>
        <taxon>Dikarya</taxon>
        <taxon>Ascomycota</taxon>
        <taxon>Pezizomycotina</taxon>
        <taxon>Eurotiomycetes</taxon>
        <taxon>Eurotiomycetidae</taxon>
        <taxon>Onygenales</taxon>
        <taxon>Ajellomycetaceae</taxon>
        <taxon>Blastomyces</taxon>
    </lineage>
</organism>
<dbReference type="Proteomes" id="UP000007802">
    <property type="component" value="Unassembled WGS sequence"/>
</dbReference>
<protein>
    <recommendedName>
        <fullName evidence="1">Retrovirus-related Pol polyprotein from transposon TNT 1-94-like beta-barrel domain-containing protein</fullName>
    </recommendedName>
</protein>
<name>A0A0J9HFA5_AJEDA</name>
<sequence length="151" mass="17569">MADETVIPATAIEDMKIPVKGTDMLLNDVCYVPKLEVNLMSMNKLVHQSYIYKQLTYENNHAMLIMSLNCMFSFTARLNENDIYEMKRPVTYRDLIQTYDDAMASKARTPKSRGYCKNDMFNLHTYDTSCQASNEILHQSGRGWKNTFQRE</sequence>
<dbReference type="EMBL" id="GG749431">
    <property type="protein sequence ID" value="KMW67734.1"/>
    <property type="molecule type" value="Genomic_DNA"/>
</dbReference>
<evidence type="ECO:0000313" key="2">
    <source>
        <dbReference type="EMBL" id="KMW67734.1"/>
    </source>
</evidence>
<accession>A0A0J9HFA5</accession>
<dbReference type="AlphaFoldDB" id="A0A0J9HFA5"/>
<evidence type="ECO:0000259" key="1">
    <source>
        <dbReference type="Pfam" id="PF22936"/>
    </source>
</evidence>
<feature type="domain" description="Retrovirus-related Pol polyprotein from transposon TNT 1-94-like beta-barrel" evidence="1">
    <location>
        <begin position="1"/>
        <end position="49"/>
    </location>
</feature>